<feature type="transmembrane region" description="Helical" evidence="3">
    <location>
        <begin position="630"/>
        <end position="652"/>
    </location>
</feature>
<comment type="caution">
    <text evidence="6">The sequence shown here is derived from an EMBL/GenBank/DDBJ whole genome shotgun (WGS) entry which is preliminary data.</text>
</comment>
<feature type="compositionally biased region" description="Basic and acidic residues" evidence="2">
    <location>
        <begin position="1372"/>
        <end position="1386"/>
    </location>
</feature>
<evidence type="ECO:0000313" key="7">
    <source>
        <dbReference type="Proteomes" id="UP000494165"/>
    </source>
</evidence>
<feature type="repeat" description="ANK" evidence="1">
    <location>
        <begin position="404"/>
        <end position="436"/>
    </location>
</feature>
<feature type="domain" description="KAP NTPase" evidence="4">
    <location>
        <begin position="543"/>
        <end position="1065"/>
    </location>
</feature>
<dbReference type="Pfam" id="PF12796">
    <property type="entry name" value="Ank_2"/>
    <property type="match status" value="4"/>
</dbReference>
<feature type="compositionally biased region" description="Polar residues" evidence="2">
    <location>
        <begin position="1521"/>
        <end position="1534"/>
    </location>
</feature>
<dbReference type="Pfam" id="PF07693">
    <property type="entry name" value="KAP_NTPase"/>
    <property type="match status" value="1"/>
</dbReference>
<feature type="domain" description="Kinase D-interacting substrate of 220 kDa-like SAM" evidence="5">
    <location>
        <begin position="1268"/>
        <end position="1344"/>
    </location>
</feature>
<feature type="region of interest" description="Disordered" evidence="2">
    <location>
        <begin position="1410"/>
        <end position="1454"/>
    </location>
</feature>
<feature type="transmembrane region" description="Helical" evidence="3">
    <location>
        <begin position="760"/>
        <end position="785"/>
    </location>
</feature>
<evidence type="ECO:0008006" key="8">
    <source>
        <dbReference type="Google" id="ProtNLM"/>
    </source>
</evidence>
<evidence type="ECO:0000256" key="2">
    <source>
        <dbReference type="SAM" id="MobiDB-lite"/>
    </source>
</evidence>
<dbReference type="Gene3D" id="1.25.40.20">
    <property type="entry name" value="Ankyrin repeat-containing domain"/>
    <property type="match status" value="3"/>
</dbReference>
<dbReference type="PROSITE" id="PS51257">
    <property type="entry name" value="PROKAR_LIPOPROTEIN"/>
    <property type="match status" value="1"/>
</dbReference>
<dbReference type="PROSITE" id="PS50297">
    <property type="entry name" value="ANK_REP_REGION"/>
    <property type="match status" value="8"/>
</dbReference>
<dbReference type="Pfam" id="PF23307">
    <property type="entry name" value="SAM_KIDINS220"/>
    <property type="match status" value="1"/>
</dbReference>
<feature type="repeat" description="ANK" evidence="1">
    <location>
        <begin position="206"/>
        <end position="238"/>
    </location>
</feature>
<reference evidence="6 7" key="1">
    <citation type="submission" date="2020-04" db="EMBL/GenBank/DDBJ databases">
        <authorList>
            <person name="Alioto T."/>
            <person name="Alioto T."/>
            <person name="Gomez Garrido J."/>
        </authorList>
    </citation>
    <scope>NUCLEOTIDE SEQUENCE [LARGE SCALE GENOMIC DNA]</scope>
</reference>
<proteinExistence type="predicted"/>
<feature type="repeat" description="ANK" evidence="1">
    <location>
        <begin position="338"/>
        <end position="370"/>
    </location>
</feature>
<evidence type="ECO:0000256" key="1">
    <source>
        <dbReference type="PROSITE-ProRule" id="PRU00023"/>
    </source>
</evidence>
<feature type="repeat" description="ANK" evidence="1">
    <location>
        <begin position="239"/>
        <end position="271"/>
    </location>
</feature>
<keyword evidence="7" id="KW-1185">Reference proteome</keyword>
<feature type="repeat" description="ANK" evidence="1">
    <location>
        <begin position="140"/>
        <end position="172"/>
    </location>
</feature>
<feature type="region of interest" description="Disordered" evidence="2">
    <location>
        <begin position="988"/>
        <end position="1007"/>
    </location>
</feature>
<feature type="compositionally biased region" description="Low complexity" evidence="2">
    <location>
        <begin position="37"/>
        <end position="48"/>
    </location>
</feature>
<dbReference type="Pfam" id="PF00023">
    <property type="entry name" value="Ank"/>
    <property type="match status" value="1"/>
</dbReference>
<feature type="compositionally biased region" description="Polar residues" evidence="2">
    <location>
        <begin position="1425"/>
        <end position="1440"/>
    </location>
</feature>
<evidence type="ECO:0000313" key="6">
    <source>
        <dbReference type="EMBL" id="CAB3376203.1"/>
    </source>
</evidence>
<dbReference type="OrthoDB" id="6084525at2759"/>
<feature type="region of interest" description="Disordered" evidence="2">
    <location>
        <begin position="15"/>
        <end position="48"/>
    </location>
</feature>
<dbReference type="InterPro" id="IPR002110">
    <property type="entry name" value="Ankyrin_rpt"/>
</dbReference>
<dbReference type="SUPFAM" id="SSF48403">
    <property type="entry name" value="Ankyrin repeat"/>
    <property type="match status" value="1"/>
</dbReference>
<feature type="transmembrane region" description="Helical" evidence="3">
    <location>
        <begin position="599"/>
        <end position="624"/>
    </location>
</feature>
<sequence length="1578" mass="173945">MLEACGKKRRPALPLLSVTPAPSNASSACSVQEPAASNGSGQRSRGSSLGSLKMFLSHSPTTSLLHLPTFGSPAGDSNGSSRRFSFSLRRFSSQTLAAPDNVMAAMGHRTLINHIVDDDLRGMQDLLESRRVNVDDRDENGTTALQVAASRGKIEFVNELLNFGAEVNAEDLDNWSALLCAAKEGHTDVCNRLLDAGASIEHRDMGGWTALLWASYKGRTETAALLLARGADVHAQGNYNISSLIWAAGRGHSEIVRELLEHGAKAVTADKCGTSALVWACRNGNPESVTLLLKAGANVDAIGMNSWTALLVATAGGHAEAVTLLLKAKVNINLKDKDGCTALAVASKEGFQDIVDALLSEGAYINVQDRAGDTPLIHAVKGGHRPVVESLLKKYADADIPGKDHKTALYWAVEKGNAAILRLLLSVNPDLEVATKDGDTALLKAVRNRNTDIVQMLLDKKAKVTAADKKGDTCLHIAMRARSKAIVEVLLRNPKHSQHLYRPNKAGETPYNLDMKHSKTILGQMFGQRRLNSSSENEKLLGYDLYGAAIADTLSEPFLTMPIIVGLFAKWGSGKSFLLNKLKDEMKGFARQWWVEPTFSFTSLLFILLVHLSLLLAVACGLAANSWIAGSSVGFGFLIGCYLILLLIWTGAQRSDWNWPYKVSSALAYRLTRIELVLRVLFCHPASQNRENTNASPIRFYFSDQSKLSAAAGREASLMNLIGSIYDALEKDYGTWAPRLYRAFRPEPMRSTWQWRRLCCLPYFVIWLMLYTCALLLALGIGFWLRASSNKNEIETWSIQAAVVTLGLVLSVAIVANLFTVGRAIQSLVLSQKRQLQNAISNSKGEGFIHQLRAEVNLMTNMVECLDSFSGQQTRLVAVIDGLDTAEQDKVLQVLDAVGTLFNEANAPFIVLLAIDPHIIARALESNSQRVFSEGPISGTSYMRNLVHLPFYLQNSAINRAKVAMQWSTRRQDDSALLVSRRLSSESSAGDRLKAPNNARKGSSNTRRLWSSESVASSLASNLNRVGIGMDAGSKGFMITDDYFSDVNPKSLRRLMNVMHITVRLLRSFKVEVSWYHVSIWINLVEQWPYRLSWMILYMEAFEEALDDSASLRSVYEKVKVYVPQSREAEPLLEMDADEKKLEIFLANHRNNLLVCHMRLYLPFTINLDPFLKRVIKDDNVGIEDILAAQVQQDGASAAAAKPPALLRRPRTYARAAPTPPSQAIVYPQMPHQPGPIMNWPNPWESPMIIQPRPPIPMPNIQVNPEDTKLSGMSVDGFCDFLNSVDDLSPSTVTNLQKSLKENNIGGKVLAMCDLNELKNVVHLNFGDWEIFKWLILSLRQQEIVNPVEERNLVRFAPIQRSLNAKPGMSGDTKETTKPSRIDTRQKQSMLEKQVSMEEQMISKALRTLSEEASEDVLEEPGTPLLTSTNSPAQIDTPGSTRRLLRPSEKNKRPVSLLVAGPQDENILFPEVSTPPASPRRISALRRSLAPSMTPASSLEKIKDRIFRSRDNHEEPHLSADESTPLVSEVSSPVTVLPVTITSPPSLSPASSAVSLSSQTPEQIDLKNKDDNLPETQV</sequence>
<dbReference type="PROSITE" id="PS50088">
    <property type="entry name" value="ANK_REPEAT"/>
    <property type="match status" value="10"/>
</dbReference>
<feature type="region of interest" description="Disordered" evidence="2">
    <location>
        <begin position="1512"/>
        <end position="1578"/>
    </location>
</feature>
<feature type="repeat" description="ANK" evidence="1">
    <location>
        <begin position="371"/>
        <end position="403"/>
    </location>
</feature>
<feature type="repeat" description="ANK" evidence="1">
    <location>
        <begin position="173"/>
        <end position="205"/>
    </location>
</feature>
<dbReference type="GO" id="GO:0030165">
    <property type="term" value="F:PDZ domain binding"/>
    <property type="evidence" value="ECO:0007669"/>
    <property type="project" value="TreeGrafter"/>
</dbReference>
<keyword evidence="1" id="KW-0040">ANK repeat</keyword>
<dbReference type="PANTHER" id="PTHR24116">
    <property type="entry name" value="KINASE D-INTERACTING SUBSTRATE OF 220 KDA"/>
    <property type="match status" value="1"/>
</dbReference>
<gene>
    <name evidence="6" type="ORF">CLODIP_2_CD00721</name>
</gene>
<evidence type="ECO:0000259" key="5">
    <source>
        <dbReference type="Pfam" id="PF23307"/>
    </source>
</evidence>
<evidence type="ECO:0000256" key="3">
    <source>
        <dbReference type="SAM" id="Phobius"/>
    </source>
</evidence>
<keyword evidence="3" id="KW-0812">Transmembrane</keyword>
<dbReference type="InterPro" id="IPR011646">
    <property type="entry name" value="KAP_P-loop"/>
</dbReference>
<dbReference type="GO" id="GO:0019887">
    <property type="term" value="F:protein kinase regulator activity"/>
    <property type="evidence" value="ECO:0007669"/>
    <property type="project" value="TreeGrafter"/>
</dbReference>
<feature type="repeat" description="ANK" evidence="1">
    <location>
        <begin position="437"/>
        <end position="469"/>
    </location>
</feature>
<feature type="repeat" description="ANK" evidence="1">
    <location>
        <begin position="305"/>
        <end position="337"/>
    </location>
</feature>
<dbReference type="SMART" id="SM00248">
    <property type="entry name" value="ANK"/>
    <property type="match status" value="11"/>
</dbReference>
<accession>A0A8S1DEF4</accession>
<feature type="region of interest" description="Disordered" evidence="2">
    <location>
        <begin position="1364"/>
        <end position="1393"/>
    </location>
</feature>
<dbReference type="EMBL" id="CADEPI010000125">
    <property type="protein sequence ID" value="CAB3376203.1"/>
    <property type="molecule type" value="Genomic_DNA"/>
</dbReference>
<feature type="compositionally biased region" description="Low complexity" evidence="2">
    <location>
        <begin position="1543"/>
        <end position="1558"/>
    </location>
</feature>
<dbReference type="InterPro" id="IPR036770">
    <property type="entry name" value="Ankyrin_rpt-contain_sf"/>
</dbReference>
<feature type="repeat" description="ANK" evidence="1">
    <location>
        <begin position="272"/>
        <end position="304"/>
    </location>
</feature>
<dbReference type="Proteomes" id="UP000494165">
    <property type="component" value="Unassembled WGS sequence"/>
</dbReference>
<feature type="transmembrane region" description="Helical" evidence="3">
    <location>
        <begin position="797"/>
        <end position="819"/>
    </location>
</feature>
<dbReference type="InterPro" id="IPR052771">
    <property type="entry name" value="Neurotrophin_sig_adaptor"/>
</dbReference>
<feature type="compositionally biased region" description="Polar residues" evidence="2">
    <location>
        <begin position="20"/>
        <end position="30"/>
    </location>
</feature>
<organism evidence="6 7">
    <name type="scientific">Cloeon dipterum</name>
    <dbReference type="NCBI Taxonomy" id="197152"/>
    <lineage>
        <taxon>Eukaryota</taxon>
        <taxon>Metazoa</taxon>
        <taxon>Ecdysozoa</taxon>
        <taxon>Arthropoda</taxon>
        <taxon>Hexapoda</taxon>
        <taxon>Insecta</taxon>
        <taxon>Pterygota</taxon>
        <taxon>Palaeoptera</taxon>
        <taxon>Ephemeroptera</taxon>
        <taxon>Pisciforma</taxon>
        <taxon>Baetidae</taxon>
        <taxon>Cloeon</taxon>
    </lineage>
</organism>
<name>A0A8S1DEF4_9INSE</name>
<keyword evidence="3" id="KW-1133">Transmembrane helix</keyword>
<dbReference type="PANTHER" id="PTHR24116:SF0">
    <property type="entry name" value="KINASE D-INTERACTING SUBSTRATE OF 220 KDA"/>
    <property type="match status" value="1"/>
</dbReference>
<dbReference type="InterPro" id="IPR057092">
    <property type="entry name" value="SAM_KIDINS220"/>
</dbReference>
<protein>
    <recommendedName>
        <fullName evidence="8">KAP NTPase domain-containing protein</fullName>
    </recommendedName>
</protein>
<evidence type="ECO:0000259" key="4">
    <source>
        <dbReference type="Pfam" id="PF07693"/>
    </source>
</evidence>
<keyword evidence="3" id="KW-0472">Membrane</keyword>